<name>A0A2J7PB94_9NEOP</name>
<comment type="similarity">
    <text evidence="3">Belongs to the HARBI1 family.</text>
</comment>
<reference evidence="9 10" key="1">
    <citation type="submission" date="2017-12" db="EMBL/GenBank/DDBJ databases">
        <title>Hemimetabolous genomes reveal molecular basis of termite eusociality.</title>
        <authorList>
            <person name="Harrison M.C."/>
            <person name="Jongepier E."/>
            <person name="Robertson H.M."/>
            <person name="Arning N."/>
            <person name="Bitard-Feildel T."/>
            <person name="Chao H."/>
            <person name="Childers C.P."/>
            <person name="Dinh H."/>
            <person name="Doddapaneni H."/>
            <person name="Dugan S."/>
            <person name="Gowin J."/>
            <person name="Greiner C."/>
            <person name="Han Y."/>
            <person name="Hu H."/>
            <person name="Hughes D.S.T."/>
            <person name="Huylmans A.-K."/>
            <person name="Kemena C."/>
            <person name="Kremer L.P.M."/>
            <person name="Lee S.L."/>
            <person name="Lopez-Ezquerra A."/>
            <person name="Mallet L."/>
            <person name="Monroy-Kuhn J.M."/>
            <person name="Moser A."/>
            <person name="Murali S.C."/>
            <person name="Muzny D.M."/>
            <person name="Otani S."/>
            <person name="Piulachs M.-D."/>
            <person name="Poelchau M."/>
            <person name="Qu J."/>
            <person name="Schaub F."/>
            <person name="Wada-Katsumata A."/>
            <person name="Worley K.C."/>
            <person name="Xie Q."/>
            <person name="Ylla G."/>
            <person name="Poulsen M."/>
            <person name="Gibbs R.A."/>
            <person name="Schal C."/>
            <person name="Richards S."/>
            <person name="Belles X."/>
            <person name="Korb J."/>
            <person name="Bornberg-Bauer E."/>
        </authorList>
    </citation>
    <scope>NUCLEOTIDE SEQUENCE [LARGE SCALE GENOMIC DNA]</scope>
    <source>
        <tissue evidence="9">Whole body</tissue>
    </source>
</reference>
<dbReference type="InterPro" id="IPR027806">
    <property type="entry name" value="HARBI1_dom"/>
</dbReference>
<dbReference type="GO" id="GO:0016787">
    <property type="term" value="F:hydrolase activity"/>
    <property type="evidence" value="ECO:0007669"/>
    <property type="project" value="UniProtKB-KW"/>
</dbReference>
<comment type="caution">
    <text evidence="9">The sequence shown here is derived from an EMBL/GenBank/DDBJ whole genome shotgun (WGS) entry which is preliminary data.</text>
</comment>
<dbReference type="InParanoid" id="A0A2J7PB94"/>
<comment type="cofactor">
    <cofactor evidence="1">
        <name>a divalent metal cation</name>
        <dbReference type="ChEBI" id="CHEBI:60240"/>
    </cofactor>
</comment>
<evidence type="ECO:0000256" key="3">
    <source>
        <dbReference type="ARBA" id="ARBA00006958"/>
    </source>
</evidence>
<gene>
    <name evidence="9" type="ORF">B7P43_G18141</name>
</gene>
<keyword evidence="6" id="KW-0378">Hydrolase</keyword>
<accession>A0A2J7PB94</accession>
<evidence type="ECO:0000259" key="8">
    <source>
        <dbReference type="Pfam" id="PF13359"/>
    </source>
</evidence>
<evidence type="ECO:0000256" key="7">
    <source>
        <dbReference type="ARBA" id="ARBA00023242"/>
    </source>
</evidence>
<proteinExistence type="inferred from homology"/>
<evidence type="ECO:0000313" key="10">
    <source>
        <dbReference type="Proteomes" id="UP000235965"/>
    </source>
</evidence>
<dbReference type="AlphaFoldDB" id="A0A2J7PB94"/>
<dbReference type="PANTHER" id="PTHR22930:SF269">
    <property type="entry name" value="NUCLEASE HARBI1-LIKE PROTEIN"/>
    <property type="match status" value="1"/>
</dbReference>
<evidence type="ECO:0000256" key="2">
    <source>
        <dbReference type="ARBA" id="ARBA00004123"/>
    </source>
</evidence>
<dbReference type="Proteomes" id="UP000235965">
    <property type="component" value="Unassembled WGS sequence"/>
</dbReference>
<keyword evidence="7" id="KW-0539">Nucleus</keyword>
<dbReference type="GO" id="GO:0005634">
    <property type="term" value="C:nucleus"/>
    <property type="evidence" value="ECO:0007669"/>
    <property type="project" value="UniProtKB-SubCell"/>
</dbReference>
<organism evidence="9 10">
    <name type="scientific">Cryptotermes secundus</name>
    <dbReference type="NCBI Taxonomy" id="105785"/>
    <lineage>
        <taxon>Eukaryota</taxon>
        <taxon>Metazoa</taxon>
        <taxon>Ecdysozoa</taxon>
        <taxon>Arthropoda</taxon>
        <taxon>Hexapoda</taxon>
        <taxon>Insecta</taxon>
        <taxon>Pterygota</taxon>
        <taxon>Neoptera</taxon>
        <taxon>Polyneoptera</taxon>
        <taxon>Dictyoptera</taxon>
        <taxon>Blattodea</taxon>
        <taxon>Blattoidea</taxon>
        <taxon>Termitoidae</taxon>
        <taxon>Kalotermitidae</taxon>
        <taxon>Cryptotermitinae</taxon>
        <taxon>Cryptotermes</taxon>
    </lineage>
</organism>
<evidence type="ECO:0000256" key="5">
    <source>
        <dbReference type="ARBA" id="ARBA00022723"/>
    </source>
</evidence>
<dbReference type="InterPro" id="IPR045249">
    <property type="entry name" value="HARBI1-like"/>
</dbReference>
<keyword evidence="4" id="KW-0540">Nuclease</keyword>
<evidence type="ECO:0000313" key="9">
    <source>
        <dbReference type="EMBL" id="PNF13592.1"/>
    </source>
</evidence>
<evidence type="ECO:0000256" key="1">
    <source>
        <dbReference type="ARBA" id="ARBA00001968"/>
    </source>
</evidence>
<comment type="subcellular location">
    <subcellularLocation>
        <location evidence="2">Nucleus</location>
    </subcellularLocation>
</comment>
<dbReference type="PANTHER" id="PTHR22930">
    <property type="match status" value="1"/>
</dbReference>
<sequence>MSDVTVGRIIHETCNVIWESLHNEHMPFPSEEQVDHIAAEFYRKWRFPNCVGSIDGKHIRIKCPKQSGSMYYNYKKYFSIVLQGVVAADYRFICIDVGAYGKQSDSGIFGYSNLAKQLERGALKVNCETELPGTELRVPYVLVGDEGYPLKTFSMRPYPQRRLGPEEEIFNKRLAHARQVVECAFGIVSNKWRILLKALEVTPERAEQIVKCICLLHNIVLDKEGMTDLRPTTVEPSNPHLNRFATRGENRSTARAYDVRDTFKRYFVNNP</sequence>
<dbReference type="GO" id="GO:0046872">
    <property type="term" value="F:metal ion binding"/>
    <property type="evidence" value="ECO:0007669"/>
    <property type="project" value="UniProtKB-KW"/>
</dbReference>
<evidence type="ECO:0000256" key="4">
    <source>
        <dbReference type="ARBA" id="ARBA00022722"/>
    </source>
</evidence>
<keyword evidence="5" id="KW-0479">Metal-binding</keyword>
<evidence type="ECO:0000256" key="6">
    <source>
        <dbReference type="ARBA" id="ARBA00022801"/>
    </source>
</evidence>
<dbReference type="Pfam" id="PF13359">
    <property type="entry name" value="DDE_Tnp_4"/>
    <property type="match status" value="1"/>
</dbReference>
<dbReference type="EMBL" id="NEVH01027258">
    <property type="protein sequence ID" value="PNF13592.1"/>
    <property type="molecule type" value="Genomic_DNA"/>
</dbReference>
<dbReference type="OrthoDB" id="8189738at2759"/>
<protein>
    <recommendedName>
        <fullName evidence="8">DDE Tnp4 domain-containing protein</fullName>
    </recommendedName>
</protein>
<keyword evidence="10" id="KW-1185">Reference proteome</keyword>
<dbReference type="STRING" id="105785.A0A2J7PB94"/>
<dbReference type="GO" id="GO:0004518">
    <property type="term" value="F:nuclease activity"/>
    <property type="evidence" value="ECO:0007669"/>
    <property type="project" value="UniProtKB-KW"/>
</dbReference>
<feature type="domain" description="DDE Tnp4" evidence="8">
    <location>
        <begin position="54"/>
        <end position="218"/>
    </location>
</feature>